<dbReference type="Proteomes" id="UP000306813">
    <property type="component" value="Unassembled WGS sequence"/>
</dbReference>
<dbReference type="NCBIfam" id="TIGR02757">
    <property type="entry name" value="TIGR02757 family protein"/>
    <property type="match status" value="1"/>
</dbReference>
<evidence type="ECO:0000313" key="1">
    <source>
        <dbReference type="EMBL" id="TNB57254.1"/>
    </source>
</evidence>
<evidence type="ECO:0000313" key="2">
    <source>
        <dbReference type="Proteomes" id="UP000306813"/>
    </source>
</evidence>
<name>A0AAX2UK36_9BACT</name>
<proteinExistence type="predicted"/>
<organism evidence="1 2">
    <name type="scientific">Campylobacter helveticus</name>
    <dbReference type="NCBI Taxonomy" id="28898"/>
    <lineage>
        <taxon>Bacteria</taxon>
        <taxon>Pseudomonadati</taxon>
        <taxon>Campylobacterota</taxon>
        <taxon>Epsilonproteobacteria</taxon>
        <taxon>Campylobacterales</taxon>
        <taxon>Campylobacteraceae</taxon>
        <taxon>Campylobacter</taxon>
    </lineage>
</organism>
<dbReference type="AlphaFoldDB" id="A0AAX2UK36"/>
<dbReference type="Pfam" id="PF09674">
    <property type="entry name" value="DUF2400"/>
    <property type="match status" value="1"/>
</dbReference>
<protein>
    <submittedName>
        <fullName evidence="1">TIGR02757 family protein</fullName>
    </submittedName>
</protein>
<gene>
    <name evidence="1" type="ORF">FDW42_05700</name>
</gene>
<accession>A0AAX2UK36</accession>
<dbReference type="EMBL" id="VDBS01000044">
    <property type="protein sequence ID" value="TNB57254.1"/>
    <property type="molecule type" value="Genomic_DNA"/>
</dbReference>
<comment type="caution">
    <text evidence="1">The sequence shown here is derived from an EMBL/GenBank/DDBJ whole genome shotgun (WGS) entry which is preliminary data.</text>
</comment>
<dbReference type="InterPro" id="IPR014127">
    <property type="entry name" value="CHP02757"/>
</dbReference>
<sequence>MKKCEKLREKALLKAELDKLALKENSKEGLEKFPDPLQIAKPKKDAHIALMCALFSYGSSKNIVKFLKTLDFSLIDKSENEIKKAMKNLKYRFQNEEDITQIFITFARLKNKYKNLEGIFTEPYKKSGKVSDGILNFIKIVYEINPYKSKGYTHFFGSTWQDEPKSPLKRYNMFLRWMVRKDELDMGLWRGISPADLLIPLDTHTQKISLKHGLLTRKSYDFKAVLELTQNLKKLDPKDPIKYDFALYRLGQNGS</sequence>
<dbReference type="RefSeq" id="WP_139021105.1">
    <property type="nucleotide sequence ID" value="NZ_JANKHU010000063.1"/>
</dbReference>
<reference evidence="1 2" key="1">
    <citation type="submission" date="2019-05" db="EMBL/GenBank/DDBJ databases">
        <title>Draft genomes of eight strains of Campylobacter helveticus isolated from cats and a dog in New Zealand.</title>
        <authorList>
            <person name="Bojanic K."/>
            <person name="Midwinter A.C."/>
            <person name="Biggs P.J."/>
            <person name="Acke E."/>
            <person name="Cornelius A.J."/>
            <person name="Marshall J.C."/>
        </authorList>
    </citation>
    <scope>NUCLEOTIDE SEQUENCE [LARGE SCALE GENOMIC DNA]</scope>
    <source>
        <strain evidence="1 2">ACP123b</strain>
    </source>
</reference>